<protein>
    <submittedName>
        <fullName evidence="2">Mannosyl-glycoprotein endo-beta-N-acetylglucosaminidase</fullName>
    </submittedName>
</protein>
<accession>A0AAX2JAX7</accession>
<dbReference type="GeneID" id="78456071"/>
<gene>
    <name evidence="2" type="ORF">NCTC12112_01510</name>
</gene>
<name>A0AAX2JAX7_9FUSO</name>
<dbReference type="PANTHER" id="PTHR40572:SF1">
    <property type="entry name" value="PROTEIN BAX"/>
    <property type="match status" value="1"/>
</dbReference>
<evidence type="ECO:0000313" key="2">
    <source>
        <dbReference type="EMBL" id="SQJ02627.1"/>
    </source>
</evidence>
<dbReference type="GO" id="GO:0004040">
    <property type="term" value="F:amidase activity"/>
    <property type="evidence" value="ECO:0007669"/>
    <property type="project" value="InterPro"/>
</dbReference>
<organism evidence="2 3">
    <name type="scientific">Fusobacterium ulcerans</name>
    <dbReference type="NCBI Taxonomy" id="861"/>
    <lineage>
        <taxon>Bacteria</taxon>
        <taxon>Fusobacteriati</taxon>
        <taxon>Fusobacteriota</taxon>
        <taxon>Fusobacteriia</taxon>
        <taxon>Fusobacteriales</taxon>
        <taxon>Fusobacteriaceae</taxon>
        <taxon>Fusobacterium</taxon>
    </lineage>
</organism>
<dbReference type="Proteomes" id="UP000249008">
    <property type="component" value="Chromosome 1"/>
</dbReference>
<dbReference type="RefSeq" id="WP_005977255.1">
    <property type="nucleotide sequence ID" value="NZ_CABKNW010000002.1"/>
</dbReference>
<proteinExistence type="predicted"/>
<dbReference type="PANTHER" id="PTHR40572">
    <property type="entry name" value="PROTEIN BAX"/>
    <property type="match status" value="1"/>
</dbReference>
<evidence type="ECO:0000259" key="1">
    <source>
        <dbReference type="Pfam" id="PF01832"/>
    </source>
</evidence>
<feature type="domain" description="Mannosyl-glycoprotein endo-beta-N-acetylglucosamidase-like" evidence="1">
    <location>
        <begin position="131"/>
        <end position="259"/>
    </location>
</feature>
<dbReference type="Pfam" id="PF01832">
    <property type="entry name" value="Glucosaminidase"/>
    <property type="match status" value="1"/>
</dbReference>
<dbReference type="EMBL" id="LS483487">
    <property type="protein sequence ID" value="SQJ02627.1"/>
    <property type="molecule type" value="Genomic_DNA"/>
</dbReference>
<reference evidence="2 3" key="1">
    <citation type="submission" date="2018-06" db="EMBL/GenBank/DDBJ databases">
        <authorList>
            <consortium name="Pathogen Informatics"/>
            <person name="Doyle S."/>
        </authorList>
    </citation>
    <scope>NUCLEOTIDE SEQUENCE [LARGE SCALE GENOMIC DNA]</scope>
    <source>
        <strain evidence="2 3">NCTC12112</strain>
    </source>
</reference>
<dbReference type="InterPro" id="IPR002901">
    <property type="entry name" value="MGlyc_endo_b_GlcNAc-like_dom"/>
</dbReference>
<dbReference type="KEGG" id="ful:C4N20_14690"/>
<dbReference type="AlphaFoldDB" id="A0AAX2JAX7"/>
<dbReference type="Gene3D" id="1.10.530.10">
    <property type="match status" value="1"/>
</dbReference>
<dbReference type="InterPro" id="IPR053195">
    <property type="entry name" value="Bax-like"/>
</dbReference>
<evidence type="ECO:0000313" key="3">
    <source>
        <dbReference type="Proteomes" id="UP000249008"/>
    </source>
</evidence>
<sequence>MKIKKYLLLGFIIMAVLFKYSDKKIDDDNILKKVEYKKIEVNDVADLYEKRDEEGLYVYSNSELDLRGLSSEERKDAFVQLLLPAITVVHEEIKNDKEIIKKLKEKPELTEEEKQYSENIFSRYKVKYGNWQELESKMIIYPTSLILTQGALESAWGTSRFFREGNNIFGMWSTNPNEPRIAAKGVRDNGFVPHLKKYDTIKDSVADIVLTISRNDAYKKVRELINNEKPAPEIAYGLIKYSEEGEEYIKKVRTTMAKNDFMKYDIN</sequence>